<accession>A0A2V5KJW0</accession>
<evidence type="ECO:0000313" key="3">
    <source>
        <dbReference type="Proteomes" id="UP000247476"/>
    </source>
</evidence>
<organism evidence="2 3">
    <name type="scientific">Paenibacillus flagellatus</name>
    <dbReference type="NCBI Taxonomy" id="2211139"/>
    <lineage>
        <taxon>Bacteria</taxon>
        <taxon>Bacillati</taxon>
        <taxon>Bacillota</taxon>
        <taxon>Bacilli</taxon>
        <taxon>Bacillales</taxon>
        <taxon>Paenibacillaceae</taxon>
        <taxon>Paenibacillus</taxon>
    </lineage>
</organism>
<gene>
    <name evidence="2" type="ORF">DLM86_10510</name>
</gene>
<sequence>MDKRLTRSDYVFSLIFVFLLVCVAGAFFFGVQIGSSRAETKYEALLAQKEEASKIPGAYDQQLLVSFYHTIYAPYREFSNRWFDKLKELELQADSVDASAVMKDLAKLADEKYAELANAATPESSPLLGEAHQNLMKGLKLFADTSKKFQSKANAMHPGVVATEIDKDAFFQEAKKFVLLGQQQYYASIVKWNETVEQQVKGAALLGKNAYTLADWSQMGLNVKNTVVASMLLNEKRFMPLYPQDMTVRIDEMIANGQVKKLNLNDIQSIVDMLGDTNAARKGDFIQRKDKWYAGETMPQLPFFYENK</sequence>
<keyword evidence="3" id="KW-1185">Reference proteome</keyword>
<dbReference type="AlphaFoldDB" id="A0A2V5KJW0"/>
<comment type="caution">
    <text evidence="2">The sequence shown here is derived from an EMBL/GenBank/DDBJ whole genome shotgun (WGS) entry which is preliminary data.</text>
</comment>
<evidence type="ECO:0000313" key="2">
    <source>
        <dbReference type="EMBL" id="PYI54970.1"/>
    </source>
</evidence>
<proteinExistence type="predicted"/>
<keyword evidence="1" id="KW-0472">Membrane</keyword>
<name>A0A2V5KJW0_9BACL</name>
<keyword evidence="1" id="KW-0812">Transmembrane</keyword>
<dbReference type="OrthoDB" id="2649144at2"/>
<protein>
    <submittedName>
        <fullName evidence="2">Uncharacterized protein</fullName>
    </submittedName>
</protein>
<feature type="transmembrane region" description="Helical" evidence="1">
    <location>
        <begin position="12"/>
        <end position="31"/>
    </location>
</feature>
<dbReference type="EMBL" id="QJVJ01000004">
    <property type="protein sequence ID" value="PYI54970.1"/>
    <property type="molecule type" value="Genomic_DNA"/>
</dbReference>
<dbReference type="Proteomes" id="UP000247476">
    <property type="component" value="Unassembled WGS sequence"/>
</dbReference>
<evidence type="ECO:0000256" key="1">
    <source>
        <dbReference type="SAM" id="Phobius"/>
    </source>
</evidence>
<keyword evidence="1" id="KW-1133">Transmembrane helix</keyword>
<dbReference type="RefSeq" id="WP_110839964.1">
    <property type="nucleotide sequence ID" value="NZ_QJVJ01000004.1"/>
</dbReference>
<reference evidence="2 3" key="1">
    <citation type="submission" date="2018-05" db="EMBL/GenBank/DDBJ databases">
        <title>Paenibacillus flagellatus sp. nov., isolated from selenium mineral soil.</title>
        <authorList>
            <person name="Dai X."/>
        </authorList>
    </citation>
    <scope>NUCLEOTIDE SEQUENCE [LARGE SCALE GENOMIC DNA]</scope>
    <source>
        <strain evidence="2 3">DXL2</strain>
    </source>
</reference>